<keyword evidence="2" id="KW-1185">Reference proteome</keyword>
<sequence>MYARIQAELEVYPYWESSKYLADEQILIVAAHRKVQATYANEYLRRIVFEFDARGQVIRGGVLEMSTKEENLLLINEDILIEGFLNGIKSPKVTYLWSDFASRLVDGLQANGLSVERSLDRFLQSNTDVSNFNFENCIDWYWVYSNGYEEYSHTTCGSSCEGNGQDACLDDGQNGGVGGNGLETEEEEEIDIEELTNCHQMLINTLIGSTKEEFKKIFDKFEGNSLLVSMNFNVKIQYSTEYSATAWTHPKIENNFAKIYIHEENNAGATDLSLARTVMHEMLHAYLLFIQDFPQTDRSLNGLLNAYIDKYNVPGNEDYNAAHHNLFVEGAFINDIAEELKNFASALGYTSLLSDAQFFKDMAWGGLHTTDVYKKMSSTEQQRLYRRYMAELGGNEFEGMQPKGKKACE</sequence>
<dbReference type="Proteomes" id="UP001589797">
    <property type="component" value="Unassembled WGS sequence"/>
</dbReference>
<dbReference type="RefSeq" id="WP_382385988.1">
    <property type="nucleotide sequence ID" value="NZ_JBHLWI010000004.1"/>
</dbReference>
<comment type="caution">
    <text evidence="1">The sequence shown here is derived from an EMBL/GenBank/DDBJ whole genome shotgun (WGS) entry which is preliminary data.</text>
</comment>
<evidence type="ECO:0000313" key="1">
    <source>
        <dbReference type="EMBL" id="MFC0261546.1"/>
    </source>
</evidence>
<evidence type="ECO:0000313" key="2">
    <source>
        <dbReference type="Proteomes" id="UP001589797"/>
    </source>
</evidence>
<proteinExistence type="predicted"/>
<gene>
    <name evidence="1" type="ORF">ACFFIP_02545</name>
</gene>
<name>A0ABV6FNV6_9BACT</name>
<protein>
    <recommendedName>
        <fullName evidence="3">SprT-like family protein</fullName>
    </recommendedName>
</protein>
<dbReference type="EMBL" id="JBHLWI010000004">
    <property type="protein sequence ID" value="MFC0261546.1"/>
    <property type="molecule type" value="Genomic_DNA"/>
</dbReference>
<evidence type="ECO:0008006" key="3">
    <source>
        <dbReference type="Google" id="ProtNLM"/>
    </source>
</evidence>
<accession>A0ABV6FNV6</accession>
<organism evidence="1 2">
    <name type="scientific">Fontibacter flavus</name>
    <dbReference type="NCBI Taxonomy" id="654838"/>
    <lineage>
        <taxon>Bacteria</taxon>
        <taxon>Pseudomonadati</taxon>
        <taxon>Bacteroidota</taxon>
        <taxon>Cytophagia</taxon>
        <taxon>Cytophagales</taxon>
        <taxon>Cyclobacteriaceae</taxon>
        <taxon>Fontibacter</taxon>
    </lineage>
</organism>
<reference evidence="1 2" key="1">
    <citation type="submission" date="2024-09" db="EMBL/GenBank/DDBJ databases">
        <authorList>
            <person name="Sun Q."/>
            <person name="Mori K."/>
        </authorList>
    </citation>
    <scope>NUCLEOTIDE SEQUENCE [LARGE SCALE GENOMIC DNA]</scope>
    <source>
        <strain evidence="1 2">CCM 7650</strain>
    </source>
</reference>